<evidence type="ECO:0000256" key="2">
    <source>
        <dbReference type="SAM" id="SignalP"/>
    </source>
</evidence>
<evidence type="ECO:0000313" key="3">
    <source>
        <dbReference type="EMBL" id="OGF21665.1"/>
    </source>
</evidence>
<feature type="chain" id="PRO_5009521153" evidence="2">
    <location>
        <begin position="26"/>
        <end position="206"/>
    </location>
</feature>
<dbReference type="Proteomes" id="UP000177407">
    <property type="component" value="Unassembled WGS sequence"/>
</dbReference>
<dbReference type="EMBL" id="MFGA01000002">
    <property type="protein sequence ID" value="OGF21665.1"/>
    <property type="molecule type" value="Genomic_DNA"/>
</dbReference>
<name>A0A1F5S4P8_9BACT</name>
<organism evidence="3 4">
    <name type="scientific">Candidatus Falkowbacteria bacterium RIFOXYA2_FULL_38_12</name>
    <dbReference type="NCBI Taxonomy" id="1797993"/>
    <lineage>
        <taxon>Bacteria</taxon>
        <taxon>Candidatus Falkowiibacteriota</taxon>
    </lineage>
</organism>
<sequence>MNFLKSERKKMIFFVVLMFMVMAVAGKAQTLPESAEKKTADEDLDGREGCVCTGRGSAEENTPEVAKGGDAGDIIWVSVGTCQNDPNECQSRCEREASGHRAIAESTTGECENETSLRDTSRSKLKKISVSDPSALIGVVLRSVLGLSGSIALLMFVYGGFLWLTSAGSPDKIKKAQGILIWATLGLVLIFGSYAIIDKILLTFAS</sequence>
<keyword evidence="2" id="KW-0732">Signal</keyword>
<proteinExistence type="predicted"/>
<evidence type="ECO:0000313" key="4">
    <source>
        <dbReference type="Proteomes" id="UP000177407"/>
    </source>
</evidence>
<keyword evidence="1" id="KW-0812">Transmembrane</keyword>
<comment type="caution">
    <text evidence="3">The sequence shown here is derived from an EMBL/GenBank/DDBJ whole genome shotgun (WGS) entry which is preliminary data.</text>
</comment>
<evidence type="ECO:0000256" key="1">
    <source>
        <dbReference type="SAM" id="Phobius"/>
    </source>
</evidence>
<reference evidence="3 4" key="1">
    <citation type="journal article" date="2016" name="Nat. Commun.">
        <title>Thousands of microbial genomes shed light on interconnected biogeochemical processes in an aquifer system.</title>
        <authorList>
            <person name="Anantharaman K."/>
            <person name="Brown C.T."/>
            <person name="Hug L.A."/>
            <person name="Sharon I."/>
            <person name="Castelle C.J."/>
            <person name="Probst A.J."/>
            <person name="Thomas B.C."/>
            <person name="Singh A."/>
            <person name="Wilkins M.J."/>
            <person name="Karaoz U."/>
            <person name="Brodie E.L."/>
            <person name="Williams K.H."/>
            <person name="Hubbard S.S."/>
            <person name="Banfield J.F."/>
        </authorList>
    </citation>
    <scope>NUCLEOTIDE SEQUENCE [LARGE SCALE GENOMIC DNA]</scope>
</reference>
<dbReference type="AlphaFoldDB" id="A0A1F5S4P8"/>
<feature type="transmembrane region" description="Helical" evidence="1">
    <location>
        <begin position="176"/>
        <end position="197"/>
    </location>
</feature>
<feature type="signal peptide" evidence="2">
    <location>
        <begin position="1"/>
        <end position="25"/>
    </location>
</feature>
<protein>
    <submittedName>
        <fullName evidence="3">Uncharacterized protein</fullName>
    </submittedName>
</protein>
<keyword evidence="1" id="KW-0472">Membrane</keyword>
<keyword evidence="1" id="KW-1133">Transmembrane helix</keyword>
<gene>
    <name evidence="3" type="ORF">A2257_02645</name>
</gene>
<feature type="transmembrane region" description="Helical" evidence="1">
    <location>
        <begin position="135"/>
        <end position="164"/>
    </location>
</feature>
<dbReference type="Pfam" id="PF18895">
    <property type="entry name" value="T4SS_pilin"/>
    <property type="match status" value="1"/>
</dbReference>
<dbReference type="InterPro" id="IPR043993">
    <property type="entry name" value="T4SS_pilin"/>
</dbReference>
<accession>A0A1F5S4P8</accession>